<protein>
    <recommendedName>
        <fullName evidence="6">Reverse transcriptase Ty1/copia-type domain-containing protein</fullName>
    </recommendedName>
</protein>
<evidence type="ECO:0000313" key="5">
    <source>
        <dbReference type="Proteomes" id="UP001341281"/>
    </source>
</evidence>
<dbReference type="EMBL" id="CP144750">
    <property type="protein sequence ID" value="WVZ79715.1"/>
    <property type="molecule type" value="Genomic_DNA"/>
</dbReference>
<feature type="region of interest" description="Disordered" evidence="1">
    <location>
        <begin position="68"/>
        <end position="94"/>
    </location>
</feature>
<dbReference type="Pfam" id="PF07727">
    <property type="entry name" value="RVT_2"/>
    <property type="match status" value="1"/>
</dbReference>
<evidence type="ECO:0000259" key="2">
    <source>
        <dbReference type="Pfam" id="PF07727"/>
    </source>
</evidence>
<evidence type="ECO:0000313" key="4">
    <source>
        <dbReference type="EMBL" id="WVZ79715.1"/>
    </source>
</evidence>
<organism evidence="4 5">
    <name type="scientific">Paspalum notatum var. saurae</name>
    <dbReference type="NCBI Taxonomy" id="547442"/>
    <lineage>
        <taxon>Eukaryota</taxon>
        <taxon>Viridiplantae</taxon>
        <taxon>Streptophyta</taxon>
        <taxon>Embryophyta</taxon>
        <taxon>Tracheophyta</taxon>
        <taxon>Spermatophyta</taxon>
        <taxon>Magnoliopsida</taxon>
        <taxon>Liliopsida</taxon>
        <taxon>Poales</taxon>
        <taxon>Poaceae</taxon>
        <taxon>PACMAD clade</taxon>
        <taxon>Panicoideae</taxon>
        <taxon>Andropogonodae</taxon>
        <taxon>Paspaleae</taxon>
        <taxon>Paspalinae</taxon>
        <taxon>Paspalum</taxon>
    </lineage>
</organism>
<dbReference type="InterPro" id="IPR025724">
    <property type="entry name" value="GAG-pre-integrase_dom"/>
</dbReference>
<dbReference type="InterPro" id="IPR012337">
    <property type="entry name" value="RNaseH-like_sf"/>
</dbReference>
<proteinExistence type="predicted"/>
<gene>
    <name evidence="4" type="ORF">U9M48_027264</name>
</gene>
<sequence length="432" mass="47217">MLNEVIFDRAAYGIGNWLLDVDSILMSCDSTPNMVQSYGFIPPPLAPPPLPAAGSPLAAASVRLSAPARRRRASSATSPVRPCASPPRLAGRHLRAPPGAVPAAVGPPRRLLLAPTHRLRALKMSAAPRSAPAVPLPSVTFDVTNYQEWSTMLEVCLDSQRLWCHLTGSSPRPVVLDRPVEPAAGEDAAPPAAEAMDAYLHAIDRIVVRGLWLVLVGTSRQLRDPPRLWELDWLRLPSASTCCRSSSADDATAFAAATSVSFAQWHHRLGHMCGSRLSSLVSSGVLGKVSGDTSLPCMGWRYRYYVIFIDDFSRFTWVYFLDPRAQVLTAYQAFAAMWKFAMALLLLSSLEYGRDYEIFAPIAHRTTVHTLVAIASVRRWAISQLDVKNAFLHGEPHEEVYMHLSPGYTVPDGHVSAPSFSLWPQTGSSCLV</sequence>
<evidence type="ECO:0000256" key="1">
    <source>
        <dbReference type="SAM" id="MobiDB-lite"/>
    </source>
</evidence>
<feature type="domain" description="GAG-pre-integrase" evidence="3">
    <location>
        <begin position="246"/>
        <end position="297"/>
    </location>
</feature>
<evidence type="ECO:0008006" key="6">
    <source>
        <dbReference type="Google" id="ProtNLM"/>
    </source>
</evidence>
<reference evidence="4 5" key="1">
    <citation type="submission" date="2024-02" db="EMBL/GenBank/DDBJ databases">
        <title>High-quality chromosome-scale genome assembly of Pensacola bahiagrass (Paspalum notatum Flugge var. saurae).</title>
        <authorList>
            <person name="Vega J.M."/>
            <person name="Podio M."/>
            <person name="Orjuela J."/>
            <person name="Siena L.A."/>
            <person name="Pessino S.C."/>
            <person name="Combes M.C."/>
            <person name="Mariac C."/>
            <person name="Albertini E."/>
            <person name="Pupilli F."/>
            <person name="Ortiz J.P.A."/>
            <person name="Leblanc O."/>
        </authorList>
    </citation>
    <scope>NUCLEOTIDE SEQUENCE [LARGE SCALE GENOMIC DNA]</scope>
    <source>
        <strain evidence="4">R1</strain>
        <tissue evidence="4">Leaf</tissue>
    </source>
</reference>
<feature type="domain" description="Reverse transcriptase Ty1/copia-type" evidence="2">
    <location>
        <begin position="349"/>
        <end position="410"/>
    </location>
</feature>
<name>A0AAQ3TYH9_PASNO</name>
<dbReference type="EMBL" id="CP144750">
    <property type="protein sequence ID" value="WVZ79716.1"/>
    <property type="molecule type" value="Genomic_DNA"/>
</dbReference>
<accession>A0AAQ3TYH9</accession>
<keyword evidence="5" id="KW-1185">Reference proteome</keyword>
<dbReference type="Proteomes" id="UP001341281">
    <property type="component" value="Chromosome 06"/>
</dbReference>
<evidence type="ECO:0000259" key="3">
    <source>
        <dbReference type="Pfam" id="PF13976"/>
    </source>
</evidence>
<dbReference type="AlphaFoldDB" id="A0AAQ3TYH9"/>
<dbReference type="InterPro" id="IPR013103">
    <property type="entry name" value="RVT_2"/>
</dbReference>
<dbReference type="SUPFAM" id="SSF53098">
    <property type="entry name" value="Ribonuclease H-like"/>
    <property type="match status" value="1"/>
</dbReference>
<dbReference type="Pfam" id="PF13976">
    <property type="entry name" value="gag_pre-integrs"/>
    <property type="match status" value="1"/>
</dbReference>